<proteinExistence type="predicted"/>
<accession>A0A0A2KR31</accession>
<comment type="caution">
    <text evidence="1">The sequence shown here is derived from an EMBL/GenBank/DDBJ whole genome shotgun (WGS) entry which is preliminary data.</text>
</comment>
<sequence>MSLPLTFDLAFLLTSNLREPSTTIAIKLFHSESFLELTSLRS</sequence>
<dbReference type="HOGENOM" id="CLU_3260738_0_0_1"/>
<dbReference type="Proteomes" id="UP000030104">
    <property type="component" value="Unassembled WGS sequence"/>
</dbReference>
<evidence type="ECO:0000313" key="1">
    <source>
        <dbReference type="EMBL" id="KGO70287.1"/>
    </source>
</evidence>
<protein>
    <submittedName>
        <fullName evidence="1">Uncharacterized protein</fullName>
    </submittedName>
</protein>
<evidence type="ECO:0000313" key="2">
    <source>
        <dbReference type="Proteomes" id="UP000030104"/>
    </source>
</evidence>
<gene>
    <name evidence="1" type="ORF">PITC_021060</name>
</gene>
<keyword evidence="2" id="KW-1185">Reference proteome</keyword>
<reference evidence="1 2" key="1">
    <citation type="journal article" date="2015" name="Mol. Plant Microbe Interact.">
        <title>Genome, transcriptome, and functional analyses of Penicillium expansum provide new insights into secondary metabolism and pathogenicity.</title>
        <authorList>
            <person name="Ballester A.R."/>
            <person name="Marcet-Houben M."/>
            <person name="Levin E."/>
            <person name="Sela N."/>
            <person name="Selma-Lazaro C."/>
            <person name="Carmona L."/>
            <person name="Wisniewski M."/>
            <person name="Droby S."/>
            <person name="Gonzalez-Candelas L."/>
            <person name="Gabaldon T."/>
        </authorList>
    </citation>
    <scope>NUCLEOTIDE SEQUENCE [LARGE SCALE GENOMIC DNA]</scope>
    <source>
        <strain evidence="1 2">PHI-1</strain>
    </source>
</reference>
<organism evidence="1 2">
    <name type="scientific">Penicillium italicum</name>
    <name type="common">Blue mold</name>
    <dbReference type="NCBI Taxonomy" id="40296"/>
    <lineage>
        <taxon>Eukaryota</taxon>
        <taxon>Fungi</taxon>
        <taxon>Dikarya</taxon>
        <taxon>Ascomycota</taxon>
        <taxon>Pezizomycotina</taxon>
        <taxon>Eurotiomycetes</taxon>
        <taxon>Eurotiomycetidae</taxon>
        <taxon>Eurotiales</taxon>
        <taxon>Aspergillaceae</taxon>
        <taxon>Penicillium</taxon>
    </lineage>
</organism>
<dbReference type="EMBL" id="JQGA01001056">
    <property type="protein sequence ID" value="KGO70287.1"/>
    <property type="molecule type" value="Genomic_DNA"/>
</dbReference>
<dbReference type="AlphaFoldDB" id="A0A0A2KR31"/>
<name>A0A0A2KR31_PENIT</name>